<dbReference type="GeneID" id="28736156"/>
<dbReference type="SUPFAM" id="SSF48371">
    <property type="entry name" value="ARM repeat"/>
    <property type="match status" value="1"/>
</dbReference>
<dbReference type="GO" id="GO:0000226">
    <property type="term" value="P:microtubule cytoskeleton organization"/>
    <property type="evidence" value="ECO:0007669"/>
    <property type="project" value="TreeGrafter"/>
</dbReference>
<evidence type="ECO:0000259" key="3">
    <source>
        <dbReference type="Pfam" id="PF25767"/>
    </source>
</evidence>
<proteinExistence type="predicted"/>
<dbReference type="Proteomes" id="UP000038010">
    <property type="component" value="Unassembled WGS sequence"/>
</dbReference>
<dbReference type="RefSeq" id="XP_017998545.1">
    <property type="nucleotide sequence ID" value="XM_018144276.1"/>
</dbReference>
<gene>
    <name evidence="4" type="ORF">AB675_4159</name>
</gene>
<reference evidence="4 5" key="1">
    <citation type="submission" date="2015-06" db="EMBL/GenBank/DDBJ databases">
        <title>Draft genome of the ant-associated black yeast Phialophora attae CBS 131958.</title>
        <authorList>
            <person name="Moreno L.F."/>
            <person name="Stielow B.J."/>
            <person name="de Hoog S."/>
            <person name="Vicente V.A."/>
            <person name="Weiss V.A."/>
            <person name="de Vries M."/>
            <person name="Cruz L.M."/>
            <person name="Souza E.M."/>
        </authorList>
    </citation>
    <scope>NUCLEOTIDE SEQUENCE [LARGE SCALE GENOMIC DNA]</scope>
    <source>
        <strain evidence="4 5">CBS 131958</strain>
    </source>
</reference>
<protein>
    <submittedName>
        <fullName evidence="4">Tubulin-specific chaperone D</fullName>
    </submittedName>
</protein>
<evidence type="ECO:0000313" key="4">
    <source>
        <dbReference type="EMBL" id="KPI38582.1"/>
    </source>
</evidence>
<dbReference type="STRING" id="1664694.A0A0N1H6X6"/>
<dbReference type="Pfam" id="PF25767">
    <property type="entry name" value="ARM_TBCD_2nd"/>
    <property type="match status" value="1"/>
</dbReference>
<dbReference type="Pfam" id="PF23579">
    <property type="entry name" value="ARM_TBCD"/>
    <property type="match status" value="1"/>
</dbReference>
<organism evidence="4 5">
    <name type="scientific">Cyphellophora attinorum</name>
    <dbReference type="NCBI Taxonomy" id="1664694"/>
    <lineage>
        <taxon>Eukaryota</taxon>
        <taxon>Fungi</taxon>
        <taxon>Dikarya</taxon>
        <taxon>Ascomycota</taxon>
        <taxon>Pezizomycotina</taxon>
        <taxon>Eurotiomycetes</taxon>
        <taxon>Chaetothyriomycetidae</taxon>
        <taxon>Chaetothyriales</taxon>
        <taxon>Cyphellophoraceae</taxon>
        <taxon>Cyphellophora</taxon>
    </lineage>
</organism>
<dbReference type="AlphaFoldDB" id="A0A0N1H6X6"/>
<dbReference type="InterPro" id="IPR058033">
    <property type="entry name" value="ARM_TBCD_2nd"/>
</dbReference>
<name>A0A0N1H6X6_9EURO</name>
<evidence type="ECO:0000259" key="2">
    <source>
        <dbReference type="Pfam" id="PF12612"/>
    </source>
</evidence>
<dbReference type="InterPro" id="IPR016024">
    <property type="entry name" value="ARM-type_fold"/>
</dbReference>
<keyword evidence="5" id="KW-1185">Reference proteome</keyword>
<evidence type="ECO:0000313" key="5">
    <source>
        <dbReference type="Proteomes" id="UP000038010"/>
    </source>
</evidence>
<dbReference type="VEuPathDB" id="FungiDB:AB675_4159"/>
<feature type="domain" description="Tubulin-folding cofactor D ARM repeats" evidence="3">
    <location>
        <begin position="442"/>
        <end position="514"/>
    </location>
</feature>
<evidence type="ECO:0000256" key="1">
    <source>
        <dbReference type="ARBA" id="ARBA00023186"/>
    </source>
</evidence>
<dbReference type="GO" id="GO:0007021">
    <property type="term" value="P:tubulin complex assembly"/>
    <property type="evidence" value="ECO:0007669"/>
    <property type="project" value="InterPro"/>
</dbReference>
<feature type="domain" description="Tubulin-folding cofactor D C-terminal" evidence="2">
    <location>
        <begin position="924"/>
        <end position="1091"/>
    </location>
</feature>
<dbReference type="Pfam" id="PF12612">
    <property type="entry name" value="TFCD_C"/>
    <property type="match status" value="1"/>
</dbReference>
<sequence>MDAAEVDYDAKLYKASGDIIPELQVKLPLLIWHDGNKSRLRTHVLYTKCAELRNLIDRFQEWPQLLDPVLASLVQSVVDGFQQYITQYADYYGYETRSDSQAIPLPLGLSQILYTLCKVRGYKVIVRLLNNEPRYVEPMLFCMRHWQTLRSRSLTSPSVWEEKYIMLLWLSHLMLAPFELSTLSTHNKVNIDSGLSRLTEGLPEVAVDVLSLGFEHITSPSKERESAVILLVRLALRKDMQSANLSEQLVDYAVGKLLDPPSKKNTSVYHAIGYLSLLYALMNLGTMSEVAPFLTKVYRASATLFSSSDEHHATIRGSAPARKLLIKVQRVCLTHALALARTPTPLDGDMVNEMLEEGIQTYLDALGDQDSPVRMAASKALSVITLNLDESMAAEIVEAVLGSLAENILVEDPNTGRSMAKTDLPTDNTLQMKRNISLVDPQKWQGLMLTLGHLLFRRSPPPHQLVDIIEALLVGLEFEQRSSVGTSVGNGVRDAACFGIWALSRKYSTLELDAIKAAEVAGGNVTSNSDGNESSALQLIATRLTLAACLDPSGNIRRGSSAALQELIGRHPDIIVQGIPIVQVVDYQAVARRSRAMIEVAVAASELDKLYHDALLDALADWRGARAADPDSRRWAADAMRRLCRRTSTDRRTDLARQVLQTASKLKPRNLGTTAGSRHGLLLLATAIIESDDSQSNPGTWRRLLECFKLEDLSGSLSGKATNDTEMVIESVAPLFQALVRYQSPPDEMLSIIDHCILISSKPRTVDACATAMMSLSRTLDAQQQALLLRSWMDLSTQKRSDLVCKGRLHSLSKLFELADSGGADRQRILPFFADIVCGPDAIETRVVAMSCLGRSLRAMAERSTGRFDEAAVTRALLHGLNDYTNDQRGDIGSLLRLESLDVAEIITRFPMQEAEVLIAAVTPNVVRLAAERLNKVRHRASSCLKVCWFYLGWQPALPESYEHLADVSSESYFSHLLPLVRNEQVNVQLIKGLASSAAGTTEEIGRACCRALTTYALDVRLNAEIKQRMMSAMLSCVAESGSAEDSQVIPLLDFCTFMVEQGIFASDTDSFPARAWNTFQKVHTTTASIERLDALIRLYSAFLVYPDLRNKVLDKLTRLLLHRYPKIRNAAADVLYVNTSEEVLLERDWNGAAASNKPQVLELRRRLRVGVAVQEAA</sequence>
<dbReference type="GO" id="GO:0005096">
    <property type="term" value="F:GTPase activator activity"/>
    <property type="evidence" value="ECO:0007669"/>
    <property type="project" value="InterPro"/>
</dbReference>
<accession>A0A0N1H6X6</accession>
<dbReference type="PANTHER" id="PTHR12658">
    <property type="entry name" value="BETA-TUBULIN COFACTOR D"/>
    <property type="match status" value="1"/>
</dbReference>
<dbReference type="GO" id="GO:0007023">
    <property type="term" value="P:post-chaperonin tubulin folding pathway"/>
    <property type="evidence" value="ECO:0007669"/>
    <property type="project" value="InterPro"/>
</dbReference>
<dbReference type="GO" id="GO:0048487">
    <property type="term" value="F:beta-tubulin binding"/>
    <property type="evidence" value="ECO:0007669"/>
    <property type="project" value="InterPro"/>
</dbReference>
<dbReference type="InterPro" id="IPR022577">
    <property type="entry name" value="TBCD_C"/>
</dbReference>
<keyword evidence="1" id="KW-0143">Chaperone</keyword>
<comment type="caution">
    <text evidence="4">The sequence shown here is derived from an EMBL/GenBank/DDBJ whole genome shotgun (WGS) entry which is preliminary data.</text>
</comment>
<dbReference type="InterPro" id="IPR033162">
    <property type="entry name" value="TBCD"/>
</dbReference>
<dbReference type="PANTHER" id="PTHR12658:SF0">
    <property type="entry name" value="TUBULIN-SPECIFIC CHAPERONE D"/>
    <property type="match status" value="1"/>
</dbReference>
<dbReference type="OrthoDB" id="10253476at2759"/>
<dbReference type="EMBL" id="LFJN01000018">
    <property type="protein sequence ID" value="KPI38582.1"/>
    <property type="molecule type" value="Genomic_DNA"/>
</dbReference>